<evidence type="ECO:0000256" key="1">
    <source>
        <dbReference type="SAM" id="Phobius"/>
    </source>
</evidence>
<gene>
    <name evidence="2" type="ORF">BAMA_00080</name>
</gene>
<protein>
    <submittedName>
        <fullName evidence="2">Uncharacterized protein</fullName>
    </submittedName>
</protein>
<keyword evidence="1" id="KW-0472">Membrane</keyword>
<organism evidence="2 3">
    <name type="scientific">Bacillus manliponensis</name>
    <dbReference type="NCBI Taxonomy" id="574376"/>
    <lineage>
        <taxon>Bacteria</taxon>
        <taxon>Bacillati</taxon>
        <taxon>Bacillota</taxon>
        <taxon>Bacilli</taxon>
        <taxon>Bacillales</taxon>
        <taxon>Bacillaceae</taxon>
        <taxon>Bacillus</taxon>
        <taxon>Bacillus cereus group</taxon>
    </lineage>
</organism>
<dbReference type="OrthoDB" id="2900573at2"/>
<sequence>MEFLVQDAIFYMYVITTALCLLDVFLYANVSRFVSQKTCSGRQRTFAVVHTCKENDGHRHLFSIFYKYGMIRSIRRQQASDESDETGPYVPMFR</sequence>
<dbReference type="RefSeq" id="WP_034635573.1">
    <property type="nucleotide sequence ID" value="NZ_CBCSJC010000002.1"/>
</dbReference>
<name>A0A073K411_9BACI</name>
<dbReference type="AlphaFoldDB" id="A0A073K411"/>
<accession>A0A073K411</accession>
<dbReference type="STRING" id="574376.BAMA_00080"/>
<feature type="transmembrane region" description="Helical" evidence="1">
    <location>
        <begin position="12"/>
        <end position="34"/>
    </location>
</feature>
<comment type="caution">
    <text evidence="2">The sequence shown here is derived from an EMBL/GenBank/DDBJ whole genome shotgun (WGS) entry which is preliminary data.</text>
</comment>
<dbReference type="Proteomes" id="UP000027822">
    <property type="component" value="Unassembled WGS sequence"/>
</dbReference>
<keyword evidence="1" id="KW-1133">Transmembrane helix</keyword>
<dbReference type="EMBL" id="JOTN01000001">
    <property type="protein sequence ID" value="KEK21207.1"/>
    <property type="molecule type" value="Genomic_DNA"/>
</dbReference>
<evidence type="ECO:0000313" key="3">
    <source>
        <dbReference type="Proteomes" id="UP000027822"/>
    </source>
</evidence>
<proteinExistence type="predicted"/>
<reference evidence="2 3" key="1">
    <citation type="submission" date="2014-06" db="EMBL/GenBank/DDBJ databases">
        <title>Draft genome sequence of Bacillus manliponensis JCM 15802 (MCCC 1A00708).</title>
        <authorList>
            <person name="Lai Q."/>
            <person name="Liu Y."/>
            <person name="Shao Z."/>
        </authorList>
    </citation>
    <scope>NUCLEOTIDE SEQUENCE [LARGE SCALE GENOMIC DNA]</scope>
    <source>
        <strain evidence="2 3">JCM 15802</strain>
    </source>
</reference>
<evidence type="ECO:0000313" key="2">
    <source>
        <dbReference type="EMBL" id="KEK21207.1"/>
    </source>
</evidence>
<keyword evidence="1" id="KW-0812">Transmembrane</keyword>
<keyword evidence="3" id="KW-1185">Reference proteome</keyword>